<reference evidence="1 2" key="1">
    <citation type="submission" date="2020-04" db="EMBL/GenBank/DDBJ databases">
        <title>Perkinsus chesapeaki whole genome sequence.</title>
        <authorList>
            <person name="Bogema D.R."/>
        </authorList>
    </citation>
    <scope>NUCLEOTIDE SEQUENCE [LARGE SCALE GENOMIC DNA]</scope>
    <source>
        <strain evidence="1">ATCC PRA-425</strain>
    </source>
</reference>
<name>A0A7J6KIP5_PERCH</name>
<dbReference type="EMBL" id="JAAPAO010003463">
    <property type="protein sequence ID" value="KAF4646441.1"/>
    <property type="molecule type" value="Genomic_DNA"/>
</dbReference>
<proteinExistence type="predicted"/>
<gene>
    <name evidence="1" type="ORF">FOL47_006244</name>
</gene>
<sequence length="154" mass="17010">TQLLLGIGALSRMKAEINIVAASLTVGALGVSIPLRTLPTVATMSALSEPPPPTLVTPVLEPAAGVDSLHVDNGSFEALPSVQVQDDIADRLRDFSLPVADYKFRQHHPDQTILFRTLLRNRKCLGKMHSIIRDNLCDYTLQFQFVKEFRAYLL</sequence>
<evidence type="ECO:0000313" key="1">
    <source>
        <dbReference type="EMBL" id="KAF4646441.1"/>
    </source>
</evidence>
<organism evidence="1 2">
    <name type="scientific">Perkinsus chesapeaki</name>
    <name type="common">Clam parasite</name>
    <name type="synonym">Perkinsus andrewsi</name>
    <dbReference type="NCBI Taxonomy" id="330153"/>
    <lineage>
        <taxon>Eukaryota</taxon>
        <taxon>Sar</taxon>
        <taxon>Alveolata</taxon>
        <taxon>Perkinsozoa</taxon>
        <taxon>Perkinsea</taxon>
        <taxon>Perkinsida</taxon>
        <taxon>Perkinsidae</taxon>
        <taxon>Perkinsus</taxon>
    </lineage>
</organism>
<comment type="caution">
    <text evidence="1">The sequence shown here is derived from an EMBL/GenBank/DDBJ whole genome shotgun (WGS) entry which is preliminary data.</text>
</comment>
<dbReference type="Proteomes" id="UP000591131">
    <property type="component" value="Unassembled WGS sequence"/>
</dbReference>
<protein>
    <submittedName>
        <fullName evidence="1">Uncharacterized protein</fullName>
    </submittedName>
</protein>
<keyword evidence="2" id="KW-1185">Reference proteome</keyword>
<accession>A0A7J6KIP5</accession>
<evidence type="ECO:0000313" key="2">
    <source>
        <dbReference type="Proteomes" id="UP000591131"/>
    </source>
</evidence>
<dbReference type="AlphaFoldDB" id="A0A7J6KIP5"/>
<feature type="non-terminal residue" evidence="1">
    <location>
        <position position="154"/>
    </location>
</feature>
<feature type="non-terminal residue" evidence="1">
    <location>
        <position position="1"/>
    </location>
</feature>